<name>A0A3D5QB07_FLESI</name>
<evidence type="ECO:0008006" key="5">
    <source>
        <dbReference type="Google" id="ProtNLM"/>
    </source>
</evidence>
<gene>
    <name evidence="3" type="ORF">DHM44_04080</name>
</gene>
<proteinExistence type="predicted"/>
<feature type="coiled-coil region" evidence="1">
    <location>
        <begin position="26"/>
        <end position="77"/>
    </location>
</feature>
<protein>
    <recommendedName>
        <fullName evidence="5">Lipoprotein</fullName>
    </recommendedName>
</protein>
<feature type="chain" id="PRO_5017733067" description="Lipoprotein" evidence="2">
    <location>
        <begin position="21"/>
        <end position="224"/>
    </location>
</feature>
<dbReference type="PROSITE" id="PS51257">
    <property type="entry name" value="PROKAR_LIPOPROTEIN"/>
    <property type="match status" value="1"/>
</dbReference>
<dbReference type="Proteomes" id="UP000262325">
    <property type="component" value="Unassembled WGS sequence"/>
</dbReference>
<evidence type="ECO:0000313" key="3">
    <source>
        <dbReference type="EMBL" id="HCW92840.1"/>
    </source>
</evidence>
<keyword evidence="1" id="KW-0175">Coiled coil</keyword>
<organism evidence="3 4">
    <name type="scientific">Flexistipes sinusarabici</name>
    <dbReference type="NCBI Taxonomy" id="2352"/>
    <lineage>
        <taxon>Bacteria</taxon>
        <taxon>Pseudomonadati</taxon>
        <taxon>Deferribacterota</taxon>
        <taxon>Deferribacteres</taxon>
        <taxon>Deferribacterales</taxon>
        <taxon>Flexistipitaceae</taxon>
        <taxon>Flexistipes</taxon>
    </lineage>
</organism>
<feature type="signal peptide" evidence="2">
    <location>
        <begin position="1"/>
        <end position="20"/>
    </location>
</feature>
<comment type="caution">
    <text evidence="3">The sequence shown here is derived from an EMBL/GenBank/DDBJ whole genome shotgun (WGS) entry which is preliminary data.</text>
</comment>
<evidence type="ECO:0000256" key="2">
    <source>
        <dbReference type="SAM" id="SignalP"/>
    </source>
</evidence>
<keyword evidence="2" id="KW-0732">Signal</keyword>
<accession>A0A3D5QB07</accession>
<evidence type="ECO:0000256" key="1">
    <source>
        <dbReference type="SAM" id="Coils"/>
    </source>
</evidence>
<evidence type="ECO:0000313" key="4">
    <source>
        <dbReference type="Proteomes" id="UP000262325"/>
    </source>
</evidence>
<dbReference type="AlphaFoldDB" id="A0A3D5QB07"/>
<reference evidence="3 4" key="1">
    <citation type="journal article" date="2018" name="Nat. Biotechnol.">
        <title>A standardized bacterial taxonomy based on genome phylogeny substantially revises the tree of life.</title>
        <authorList>
            <person name="Parks D.H."/>
            <person name="Chuvochina M."/>
            <person name="Waite D.W."/>
            <person name="Rinke C."/>
            <person name="Skarshewski A."/>
            <person name="Chaumeil P.A."/>
            <person name="Hugenholtz P."/>
        </authorList>
    </citation>
    <scope>NUCLEOTIDE SEQUENCE [LARGE SCALE GENOMIC DNA]</scope>
    <source>
        <strain evidence="3">UBA8672</strain>
    </source>
</reference>
<sequence length="224" mass="25423">MKREIFVFISLILVSGCVTAANNVKQNSYERQNKNANEAFEELDRETGNKSPAEQELEKVEEEMKNKSNFQKKNEQEKWKAEAGINNYPEKKRPYAVEKKNLPDSEFPMKNGKPVWFFNPAYNGYLGAVGVAKKSSVNGGLGAQKKLAKTVAQAELIKMIRVVVNTELKSERMQVSSDVYSHYHSKLSSLSVHSAEDVVKNAVVKDVWIDEQTGDLYLWLVMEK</sequence>
<dbReference type="Gene3D" id="3.10.28.20">
    <property type="entry name" value="Acetamidase/Formamidase-like domains"/>
    <property type="match status" value="1"/>
</dbReference>
<dbReference type="EMBL" id="DPPF01000085">
    <property type="protein sequence ID" value="HCW92840.1"/>
    <property type="molecule type" value="Genomic_DNA"/>
</dbReference>